<feature type="non-terminal residue" evidence="2">
    <location>
        <position position="175"/>
    </location>
</feature>
<reference evidence="2" key="1">
    <citation type="submission" date="2025-08" db="UniProtKB">
        <authorList>
            <consortium name="RefSeq"/>
        </authorList>
    </citation>
    <scope>IDENTIFICATION</scope>
</reference>
<keyword evidence="1" id="KW-1185">Reference proteome</keyword>
<dbReference type="InterPro" id="IPR012866">
    <property type="entry name" value="DUF1644"/>
</dbReference>
<name>A0A1U7Z4I4_NELNU</name>
<gene>
    <name evidence="2" type="primary">LOC104591048</name>
</gene>
<evidence type="ECO:0000313" key="1">
    <source>
        <dbReference type="Proteomes" id="UP000189703"/>
    </source>
</evidence>
<dbReference type="eggNOG" id="ENOG502QVW7">
    <property type="taxonomic scope" value="Eukaryota"/>
</dbReference>
<dbReference type="GeneID" id="104591048"/>
<organism evidence="1 2">
    <name type="scientific">Nelumbo nucifera</name>
    <name type="common">Sacred lotus</name>
    <dbReference type="NCBI Taxonomy" id="4432"/>
    <lineage>
        <taxon>Eukaryota</taxon>
        <taxon>Viridiplantae</taxon>
        <taxon>Streptophyta</taxon>
        <taxon>Embryophyta</taxon>
        <taxon>Tracheophyta</taxon>
        <taxon>Spermatophyta</taxon>
        <taxon>Magnoliopsida</taxon>
        <taxon>Proteales</taxon>
        <taxon>Nelumbonaceae</taxon>
        <taxon>Nelumbo</taxon>
    </lineage>
</organism>
<evidence type="ECO:0000313" key="2">
    <source>
        <dbReference type="RefSeq" id="XP_010248149.1"/>
    </source>
</evidence>
<dbReference type="InParanoid" id="A0A1U7Z4I4"/>
<dbReference type="PANTHER" id="PTHR31197">
    <property type="entry name" value="OS01G0612600 PROTEIN"/>
    <property type="match status" value="1"/>
</dbReference>
<dbReference type="AlphaFoldDB" id="A0A1U7Z4I4"/>
<proteinExistence type="predicted"/>
<dbReference type="RefSeq" id="XP_010248149.1">
    <property type="nucleotide sequence ID" value="XM_010249847.1"/>
</dbReference>
<dbReference type="OrthoDB" id="1921166at2759"/>
<protein>
    <submittedName>
        <fullName evidence="2">Uncharacterized protein LOC104591048</fullName>
    </submittedName>
</protein>
<dbReference type="GO" id="GO:0005634">
    <property type="term" value="C:nucleus"/>
    <property type="evidence" value="ECO:0000318"/>
    <property type="project" value="GO_Central"/>
</dbReference>
<sequence>MQDDCSFVGTHKKLRKHVKEEHPLAGPQELDPILEQKWRRLERERERDDVINTIRSSMQGAMVLGDYVIEGNHYGIDTDDMDADKDDDGCYGLHFNDSNLFNLVIFLRRQVGDGVSFSTRLRQLKRGFHRTLDENLRGGTGIPCLAIPTGGSGTTDANDDESSIATCRRRVLELA</sequence>
<dbReference type="PANTHER" id="PTHR31197:SF12">
    <property type="entry name" value="OS02G0770600 PROTEIN"/>
    <property type="match status" value="1"/>
</dbReference>
<dbReference type="KEGG" id="nnu:104591048"/>
<dbReference type="GO" id="GO:0003700">
    <property type="term" value="F:DNA-binding transcription factor activity"/>
    <property type="evidence" value="ECO:0000318"/>
    <property type="project" value="GO_Central"/>
</dbReference>
<accession>A0A1U7Z4I4</accession>
<dbReference type="Pfam" id="PF07800">
    <property type="entry name" value="DUF1644"/>
    <property type="match status" value="1"/>
</dbReference>
<dbReference type="Proteomes" id="UP000189703">
    <property type="component" value="Unplaced"/>
</dbReference>